<feature type="transmembrane region" description="Helical" evidence="12">
    <location>
        <begin position="135"/>
        <end position="155"/>
    </location>
</feature>
<accession>A0A059ZUW6</accession>
<organism evidence="14 15">
    <name type="scientific">Acidithiobacillus caldus (strain ATCC 51756 / DSM 8584 / KU)</name>
    <dbReference type="NCBI Taxonomy" id="637389"/>
    <lineage>
        <taxon>Bacteria</taxon>
        <taxon>Pseudomonadati</taxon>
        <taxon>Pseudomonadota</taxon>
        <taxon>Acidithiobacillia</taxon>
        <taxon>Acidithiobacillales</taxon>
        <taxon>Acidithiobacillaceae</taxon>
        <taxon>Acidithiobacillus</taxon>
    </lineage>
</organism>
<evidence type="ECO:0000256" key="8">
    <source>
        <dbReference type="ARBA" id="ARBA00022982"/>
    </source>
</evidence>
<keyword evidence="14" id="KW-0560">Oxidoreductase</keyword>
<feature type="transmembrane region" description="Helical" evidence="12">
    <location>
        <begin position="418"/>
        <end position="439"/>
    </location>
</feature>
<evidence type="ECO:0000256" key="1">
    <source>
        <dbReference type="ARBA" id="ARBA00004651"/>
    </source>
</evidence>
<dbReference type="RefSeq" id="WP_004872144.1">
    <property type="nucleotide sequence ID" value="NZ_CP005986.1"/>
</dbReference>
<dbReference type="KEGG" id="acz:Acaty_c1361"/>
<sequence length="488" mass="55374">MLLENTMPVLLSRLDFAWITSMHILWTPMTIGMSWLLFALEMAWLKTGDERWYKLNRFFEKIFIINFGAGVATGVTMEMAFGILYGPFSQAVGPFFGNILGFETITAFMYEAGFIGLMVFGWGKVSKGMHAFATFNVGLSSTLSAMWILVANSWMQSPNGVVLKHGLFQVTNWWHAILNDNFVWGFPHMWVACLELALFVFAAVSSWFILKNRNADLFTKLLKPTLLALLIVTPIQIFIGDTLGRDVAMTQPTSLAAMEGHYHTYLPNGKVNTGWHLIAFPNAKNDGNSFAITIPHVLSLLETHTWNGKVTGMDSFPAKDRPDVWVPFYAFRAMVAIGFFLFFVALWGNWLRLRGQFNAQALRKHPWFLRSVVFSGFLPYLAIWCGWWTREIGRQPWVVYNLMRTYQGVSHMSVGQEIFWFTGYIVFELVVWSGAWYFFSRVIRKGADDIAPSESLFHHPDAGETDAGRAGGGFAKPTFAKPTMDKSR</sequence>
<dbReference type="HOGENOM" id="CLU_030555_3_1_6"/>
<dbReference type="PANTHER" id="PTHR30365">
    <property type="entry name" value="CYTOCHROME D UBIQUINOL OXIDASE"/>
    <property type="match status" value="1"/>
</dbReference>
<comment type="similarity">
    <text evidence="2 12">Belongs to the cytochrome ubiquinol oxidase subunit 1 family.</text>
</comment>
<gene>
    <name evidence="14" type="ORF">Acaty_c1361</name>
</gene>
<evidence type="ECO:0000256" key="11">
    <source>
        <dbReference type="ARBA" id="ARBA00023136"/>
    </source>
</evidence>
<dbReference type="InterPro" id="IPR002585">
    <property type="entry name" value="Cyt-d_ubiquinol_oxidase_su_1"/>
</dbReference>
<dbReference type="GO" id="GO:0009055">
    <property type="term" value="F:electron transfer activity"/>
    <property type="evidence" value="ECO:0007669"/>
    <property type="project" value="UniProtKB-UniRule"/>
</dbReference>
<evidence type="ECO:0000256" key="10">
    <source>
        <dbReference type="ARBA" id="ARBA00023004"/>
    </source>
</evidence>
<protein>
    <submittedName>
        <fullName evidence="14">Cytochrome d ubiquinol oxidase subunit I</fullName>
        <ecNumber evidence="14">1.10.3.-</ecNumber>
    </submittedName>
</protein>
<keyword evidence="4 12" id="KW-1003">Cell membrane</keyword>
<dbReference type="GO" id="GO:0020037">
    <property type="term" value="F:heme binding"/>
    <property type="evidence" value="ECO:0007669"/>
    <property type="project" value="TreeGrafter"/>
</dbReference>
<keyword evidence="8 12" id="KW-0249">Electron transport</keyword>
<dbReference type="AlphaFoldDB" id="A0A059ZUW6"/>
<feature type="transmembrane region" description="Helical" evidence="12">
    <location>
        <begin position="189"/>
        <end position="209"/>
    </location>
</feature>
<keyword evidence="10 12" id="KW-0408">Iron</keyword>
<keyword evidence="7 12" id="KW-0479">Metal-binding</keyword>
<evidence type="ECO:0000256" key="2">
    <source>
        <dbReference type="ARBA" id="ARBA00009819"/>
    </source>
</evidence>
<comment type="subcellular location">
    <subcellularLocation>
        <location evidence="12">Cell inner membrane</location>
    </subcellularLocation>
    <subcellularLocation>
        <location evidence="1">Cell membrane</location>
        <topology evidence="1">Multi-pass membrane protein</topology>
    </subcellularLocation>
</comment>
<dbReference type="GO" id="GO:0016682">
    <property type="term" value="F:oxidoreductase activity, acting on diphenols and related substances as donors, oxygen as acceptor"/>
    <property type="evidence" value="ECO:0007669"/>
    <property type="project" value="TreeGrafter"/>
</dbReference>
<feature type="region of interest" description="Disordered" evidence="13">
    <location>
        <begin position="463"/>
        <end position="488"/>
    </location>
</feature>
<dbReference type="eggNOG" id="COG1271">
    <property type="taxonomic scope" value="Bacteria"/>
</dbReference>
<name>A0A059ZUW6_ACICK</name>
<dbReference type="EC" id="1.10.3.-" evidence="14"/>
<dbReference type="GeneID" id="92931564"/>
<reference evidence="14 15" key="1">
    <citation type="journal article" date="2009" name="J. Bacteriol.">
        <title>Draft genome sequence of the extremely acidophilic bacterium Acidithiobacillus caldus ATCC 51756 reveals metabolic versatility in the genus Acidithiobacillus.</title>
        <authorList>
            <person name="Valdes J."/>
            <person name="Quatrini R."/>
            <person name="Hallberg K."/>
            <person name="Dopson M."/>
            <person name="Valenzuela P.D."/>
            <person name="Holmes D.S."/>
        </authorList>
    </citation>
    <scope>NUCLEOTIDE SEQUENCE [LARGE SCALE GENOMIC DNA]</scope>
    <source>
        <strain evidence="15">ATCC 51756 / DSM 8584 / KU</strain>
    </source>
</reference>
<evidence type="ECO:0000256" key="3">
    <source>
        <dbReference type="ARBA" id="ARBA00022448"/>
    </source>
</evidence>
<feature type="transmembrane region" description="Helical" evidence="12">
    <location>
        <begin position="16"/>
        <end position="40"/>
    </location>
</feature>
<evidence type="ECO:0000313" key="14">
    <source>
        <dbReference type="EMBL" id="AIA55228.1"/>
    </source>
</evidence>
<dbReference type="Pfam" id="PF01654">
    <property type="entry name" value="Cyt_bd_oxida_I"/>
    <property type="match status" value="1"/>
</dbReference>
<keyword evidence="5 12" id="KW-0349">Heme</keyword>
<dbReference type="PANTHER" id="PTHR30365:SF14">
    <property type="entry name" value="CYTOCHROME BD MENAQUINOL OXIDASE SUBUNIT I-RELATED"/>
    <property type="match status" value="1"/>
</dbReference>
<dbReference type="GO" id="GO:0019646">
    <property type="term" value="P:aerobic electron transport chain"/>
    <property type="evidence" value="ECO:0007669"/>
    <property type="project" value="InterPro"/>
</dbReference>
<evidence type="ECO:0000256" key="7">
    <source>
        <dbReference type="ARBA" id="ARBA00022723"/>
    </source>
</evidence>
<evidence type="ECO:0000256" key="4">
    <source>
        <dbReference type="ARBA" id="ARBA00022475"/>
    </source>
</evidence>
<dbReference type="PIRSF" id="PIRSF006446">
    <property type="entry name" value="Cyt_quinol_oxidase_1"/>
    <property type="match status" value="1"/>
</dbReference>
<dbReference type="GO" id="GO:0005886">
    <property type="term" value="C:plasma membrane"/>
    <property type="evidence" value="ECO:0007669"/>
    <property type="project" value="UniProtKB-SubCell"/>
</dbReference>
<evidence type="ECO:0000256" key="13">
    <source>
        <dbReference type="SAM" id="MobiDB-lite"/>
    </source>
</evidence>
<dbReference type="EMBL" id="CP005986">
    <property type="protein sequence ID" value="AIA55228.1"/>
    <property type="molecule type" value="Genomic_DNA"/>
</dbReference>
<feature type="transmembrane region" description="Helical" evidence="12">
    <location>
        <begin position="105"/>
        <end position="123"/>
    </location>
</feature>
<feature type="transmembrane region" description="Helical" evidence="12">
    <location>
        <begin position="329"/>
        <end position="347"/>
    </location>
</feature>
<dbReference type="GO" id="GO:0046872">
    <property type="term" value="F:metal ion binding"/>
    <property type="evidence" value="ECO:0007669"/>
    <property type="project" value="UniProtKB-UniRule"/>
</dbReference>
<keyword evidence="11 12" id="KW-0472">Membrane</keyword>
<evidence type="ECO:0000256" key="5">
    <source>
        <dbReference type="ARBA" id="ARBA00022617"/>
    </source>
</evidence>
<feature type="transmembrane region" description="Helical" evidence="12">
    <location>
        <begin position="61"/>
        <end position="85"/>
    </location>
</feature>
<feature type="transmembrane region" description="Helical" evidence="12">
    <location>
        <begin position="221"/>
        <end position="239"/>
    </location>
</feature>
<evidence type="ECO:0000256" key="6">
    <source>
        <dbReference type="ARBA" id="ARBA00022692"/>
    </source>
</evidence>
<keyword evidence="9 12" id="KW-1133">Transmembrane helix</keyword>
<evidence type="ECO:0000313" key="15">
    <source>
        <dbReference type="Proteomes" id="UP000005522"/>
    </source>
</evidence>
<feature type="transmembrane region" description="Helical" evidence="12">
    <location>
        <begin position="367"/>
        <end position="389"/>
    </location>
</feature>
<keyword evidence="6 12" id="KW-0812">Transmembrane</keyword>
<evidence type="ECO:0000256" key="9">
    <source>
        <dbReference type="ARBA" id="ARBA00022989"/>
    </source>
</evidence>
<proteinExistence type="inferred from homology"/>
<dbReference type="GO" id="GO:0070069">
    <property type="term" value="C:cytochrome complex"/>
    <property type="evidence" value="ECO:0007669"/>
    <property type="project" value="UniProtKB-UniRule"/>
</dbReference>
<keyword evidence="3 12" id="KW-0813">Transport</keyword>
<dbReference type="Proteomes" id="UP000005522">
    <property type="component" value="Chromosome"/>
</dbReference>
<evidence type="ECO:0000256" key="12">
    <source>
        <dbReference type="PIRNR" id="PIRNR006446"/>
    </source>
</evidence>